<feature type="compositionally biased region" description="Basic and acidic residues" evidence="15">
    <location>
        <begin position="16"/>
        <end position="28"/>
    </location>
</feature>
<evidence type="ECO:0000256" key="1">
    <source>
        <dbReference type="ARBA" id="ARBA00004131"/>
    </source>
</evidence>
<evidence type="ECO:0000256" key="2">
    <source>
        <dbReference type="ARBA" id="ARBA00022448"/>
    </source>
</evidence>
<evidence type="ECO:0000256" key="3">
    <source>
        <dbReference type="ARBA" id="ARBA00022617"/>
    </source>
</evidence>
<evidence type="ECO:0000256" key="11">
    <source>
        <dbReference type="ARBA" id="ARBA00037877"/>
    </source>
</evidence>
<dbReference type="PROSITE" id="PS50255">
    <property type="entry name" value="CYTOCHROME_B5_2"/>
    <property type="match status" value="1"/>
</dbReference>
<evidence type="ECO:0000259" key="16">
    <source>
        <dbReference type="PROSITE" id="PS50255"/>
    </source>
</evidence>
<dbReference type="InterPro" id="IPR001199">
    <property type="entry name" value="Cyt_B5-like_heme/steroid-bd"/>
</dbReference>
<evidence type="ECO:0000256" key="13">
    <source>
        <dbReference type="ARBA" id="ARBA00039806"/>
    </source>
</evidence>
<evidence type="ECO:0000256" key="12">
    <source>
        <dbReference type="ARBA" id="ARBA00038168"/>
    </source>
</evidence>
<dbReference type="InterPro" id="IPR050668">
    <property type="entry name" value="Cytochrome_b5"/>
</dbReference>
<dbReference type="GO" id="GO:0046872">
    <property type="term" value="F:metal ion binding"/>
    <property type="evidence" value="ECO:0007669"/>
    <property type="project" value="UniProtKB-UniRule"/>
</dbReference>
<keyword evidence="5 14" id="KW-0479">Metal-binding</keyword>
<keyword evidence="6" id="KW-0256">Endoplasmic reticulum</keyword>
<gene>
    <name evidence="17" type="ORF">TCMB3V08_LOCUS3596</name>
</gene>
<dbReference type="AlphaFoldDB" id="A0A7R9J1H7"/>
<dbReference type="InterPro" id="IPR018506">
    <property type="entry name" value="Cyt_B5_heme-BS"/>
</dbReference>
<feature type="region of interest" description="Disordered" evidence="15">
    <location>
        <begin position="1"/>
        <end position="28"/>
    </location>
</feature>
<evidence type="ECO:0000256" key="8">
    <source>
        <dbReference type="ARBA" id="ARBA00022982"/>
    </source>
</evidence>
<dbReference type="PROSITE" id="PS00191">
    <property type="entry name" value="CYTOCHROME_B5_1"/>
    <property type="match status" value="1"/>
</dbReference>
<dbReference type="EMBL" id="OE180254">
    <property type="protein sequence ID" value="CAD7570909.1"/>
    <property type="molecule type" value="Genomic_DNA"/>
</dbReference>
<keyword evidence="8" id="KW-0249">Electron transport</keyword>
<dbReference type="Pfam" id="PF00173">
    <property type="entry name" value="Cyt-b5"/>
    <property type="match status" value="1"/>
</dbReference>
<evidence type="ECO:0000256" key="14">
    <source>
        <dbReference type="RuleBase" id="RU362121"/>
    </source>
</evidence>
<evidence type="ECO:0000256" key="6">
    <source>
        <dbReference type="ARBA" id="ARBA00022824"/>
    </source>
</evidence>
<dbReference type="FunFam" id="3.10.120.10:FF:000002">
    <property type="entry name" value="Cytochrome b5 type B"/>
    <property type="match status" value="1"/>
</dbReference>
<protein>
    <recommendedName>
        <fullName evidence="13">Cytochrome b5</fullName>
    </recommendedName>
</protein>
<dbReference type="GO" id="GO:0005789">
    <property type="term" value="C:endoplasmic reticulum membrane"/>
    <property type="evidence" value="ECO:0007669"/>
    <property type="project" value="UniProtKB-SubCell"/>
</dbReference>
<comment type="similarity">
    <text evidence="12 14">Belongs to the cytochrome b5 family.</text>
</comment>
<evidence type="ECO:0000256" key="9">
    <source>
        <dbReference type="ARBA" id="ARBA00023004"/>
    </source>
</evidence>
<dbReference type="PANTHER" id="PTHR19359:SF150">
    <property type="entry name" value="CYTOCHROME B5"/>
    <property type="match status" value="1"/>
</dbReference>
<keyword evidence="7" id="KW-0492">Microsome</keyword>
<keyword evidence="3 14" id="KW-0349">Heme</keyword>
<evidence type="ECO:0000256" key="4">
    <source>
        <dbReference type="ARBA" id="ARBA00022692"/>
    </source>
</evidence>
<name>A0A7R9J1H7_TIMCA</name>
<reference evidence="17" key="1">
    <citation type="submission" date="2020-11" db="EMBL/GenBank/DDBJ databases">
        <authorList>
            <person name="Tran Van P."/>
        </authorList>
    </citation>
    <scope>NUCLEOTIDE SEQUENCE</scope>
</reference>
<dbReference type="SMART" id="SM01117">
    <property type="entry name" value="Cyt-b5"/>
    <property type="match status" value="1"/>
</dbReference>
<feature type="domain" description="Cytochrome b5 heme-binding" evidence="16">
    <location>
        <begin position="88"/>
        <end position="164"/>
    </location>
</feature>
<evidence type="ECO:0000256" key="15">
    <source>
        <dbReference type="SAM" id="MobiDB-lite"/>
    </source>
</evidence>
<evidence type="ECO:0000313" key="17">
    <source>
        <dbReference type="EMBL" id="CAD7570909.1"/>
    </source>
</evidence>
<dbReference type="PANTHER" id="PTHR19359">
    <property type="entry name" value="CYTOCHROME B5"/>
    <property type="match status" value="1"/>
</dbReference>
<evidence type="ECO:0000256" key="7">
    <source>
        <dbReference type="ARBA" id="ARBA00022848"/>
    </source>
</evidence>
<dbReference type="PRINTS" id="PR00363">
    <property type="entry name" value="CYTOCHROMEB5"/>
</dbReference>
<dbReference type="Gene3D" id="3.10.120.10">
    <property type="entry name" value="Cytochrome b5-like heme/steroid binding domain"/>
    <property type="match status" value="1"/>
</dbReference>
<organism evidence="17">
    <name type="scientific">Timema californicum</name>
    <name type="common">California timema</name>
    <name type="synonym">Walking stick</name>
    <dbReference type="NCBI Taxonomy" id="61474"/>
    <lineage>
        <taxon>Eukaryota</taxon>
        <taxon>Metazoa</taxon>
        <taxon>Ecdysozoa</taxon>
        <taxon>Arthropoda</taxon>
        <taxon>Hexapoda</taxon>
        <taxon>Insecta</taxon>
        <taxon>Pterygota</taxon>
        <taxon>Neoptera</taxon>
        <taxon>Polyneoptera</taxon>
        <taxon>Phasmatodea</taxon>
        <taxon>Timematodea</taxon>
        <taxon>Timematoidea</taxon>
        <taxon>Timematidae</taxon>
        <taxon>Timema</taxon>
    </lineage>
</organism>
<evidence type="ECO:0000256" key="10">
    <source>
        <dbReference type="ARBA" id="ARBA00023136"/>
    </source>
</evidence>
<dbReference type="InterPro" id="IPR036400">
    <property type="entry name" value="Cyt_B5-like_heme/steroid_sf"/>
</dbReference>
<accession>A0A7R9J1H7</accession>
<keyword evidence="2" id="KW-0813">Transport</keyword>
<evidence type="ECO:0000256" key="5">
    <source>
        <dbReference type="ARBA" id="ARBA00022723"/>
    </source>
</evidence>
<keyword evidence="9 14" id="KW-0408">Iron</keyword>
<proteinExistence type="inferred from homology"/>
<keyword evidence="10" id="KW-0472">Membrane</keyword>
<dbReference type="GO" id="GO:0020037">
    <property type="term" value="F:heme binding"/>
    <property type="evidence" value="ECO:0007669"/>
    <property type="project" value="UniProtKB-UniRule"/>
</dbReference>
<keyword evidence="4" id="KW-0812">Transmembrane</keyword>
<sequence length="206" mass="23133">MKPSGSTEPTEFCGQRTREEDGEEEKRLVTTWTRESGFQSGKQYRKPLFPTVHPTEIQTLISPSSAVELNTTITLANYATEYPAMGDPKLYKRDEVAKENNGETTLMIIHNSVYNVTAYLKEHPGGEEVLLEQGGKDATEAFEDVGHSLDARDLMDNYKVGELVPEDRLKKLSKKEAWHLDGCVLKPIASHKIWKRQGLNPGLLTT</sequence>
<dbReference type="SUPFAM" id="SSF55856">
    <property type="entry name" value="Cytochrome b5-like heme/steroid binding domain"/>
    <property type="match status" value="1"/>
</dbReference>
<comment type="subcellular location">
    <subcellularLocation>
        <location evidence="1">Endoplasmic reticulum membrane</location>
        <topology evidence="1">Single-pass membrane protein</topology>
        <orientation evidence="1">Cytoplasmic side</orientation>
    </subcellularLocation>
    <subcellularLocation>
        <location evidence="11">Microsome membrane</location>
        <topology evidence="11">Single-pass membrane protein</topology>
        <orientation evidence="11">Cytoplasmic side</orientation>
    </subcellularLocation>
</comment>